<sequence length="42" mass="4471">MAGSNFLYSATSTIDMKVIIGRTAEQSVPLKALNSDEAKLKA</sequence>
<gene>
    <name evidence="1" type="ORF">SAMN05443550_104188</name>
</gene>
<accession>A0A1H4CTS5</accession>
<dbReference type="Proteomes" id="UP000198850">
    <property type="component" value="Unassembled WGS sequence"/>
</dbReference>
<dbReference type="EMBL" id="FNRA01000004">
    <property type="protein sequence ID" value="SEA63776.1"/>
    <property type="molecule type" value="Genomic_DNA"/>
</dbReference>
<organism evidence="1 2">
    <name type="scientific">Pedobacter hartonius</name>
    <dbReference type="NCBI Taxonomy" id="425514"/>
    <lineage>
        <taxon>Bacteria</taxon>
        <taxon>Pseudomonadati</taxon>
        <taxon>Bacteroidota</taxon>
        <taxon>Sphingobacteriia</taxon>
        <taxon>Sphingobacteriales</taxon>
        <taxon>Sphingobacteriaceae</taxon>
        <taxon>Pedobacter</taxon>
    </lineage>
</organism>
<keyword evidence="2" id="KW-1185">Reference proteome</keyword>
<name>A0A1H4CTS5_9SPHI</name>
<reference evidence="1 2" key="1">
    <citation type="submission" date="2016-10" db="EMBL/GenBank/DDBJ databases">
        <authorList>
            <person name="de Groot N.N."/>
        </authorList>
    </citation>
    <scope>NUCLEOTIDE SEQUENCE [LARGE SCALE GENOMIC DNA]</scope>
    <source>
        <strain evidence="1 2">DSM 19033</strain>
    </source>
</reference>
<proteinExistence type="predicted"/>
<evidence type="ECO:0000313" key="2">
    <source>
        <dbReference type="Proteomes" id="UP000198850"/>
    </source>
</evidence>
<evidence type="ECO:0000313" key="1">
    <source>
        <dbReference type="EMBL" id="SEA63776.1"/>
    </source>
</evidence>
<protein>
    <submittedName>
        <fullName evidence="1">Uncharacterized protein</fullName>
    </submittedName>
</protein>
<dbReference type="AlphaFoldDB" id="A0A1H4CTS5"/>